<name>A0A140DYP5_9FIRM</name>
<reference evidence="3 4" key="1">
    <citation type="journal article" date="2016" name="Gut Pathog.">
        <title>Whole genome sequencing of "Faecalibaculum rodentium" ALO17, isolated from C57BL/6J laboratory mouse feces.</title>
        <authorList>
            <person name="Lim S."/>
            <person name="Chang D.H."/>
            <person name="Ahn S."/>
            <person name="Kim B.C."/>
        </authorList>
    </citation>
    <scope>NUCLEOTIDE SEQUENCE [LARGE SCALE GENOMIC DNA]</scope>
    <source>
        <strain evidence="3 4">Alo17</strain>
    </source>
</reference>
<evidence type="ECO:0000259" key="2">
    <source>
        <dbReference type="Pfam" id="PF02557"/>
    </source>
</evidence>
<dbReference type="InterPro" id="IPR052179">
    <property type="entry name" value="DD-CPase-like"/>
</dbReference>
<dbReference type="SUPFAM" id="SSF55166">
    <property type="entry name" value="Hedgehog/DD-peptidase"/>
    <property type="match status" value="1"/>
</dbReference>
<dbReference type="InterPro" id="IPR058193">
    <property type="entry name" value="VanY/YodJ_core_dom"/>
</dbReference>
<dbReference type="PANTHER" id="PTHR34385">
    <property type="entry name" value="D-ALANYL-D-ALANINE CARBOXYPEPTIDASE"/>
    <property type="match status" value="1"/>
</dbReference>
<gene>
    <name evidence="3" type="ORF">AALO17_26380</name>
</gene>
<evidence type="ECO:0000313" key="4">
    <source>
        <dbReference type="Proteomes" id="UP000069771"/>
    </source>
</evidence>
<dbReference type="AlphaFoldDB" id="A0A140DYP5"/>
<keyword evidence="4" id="KW-1185">Reference proteome</keyword>
<proteinExistence type="predicted"/>
<feature type="domain" description="D-alanyl-D-alanine carboxypeptidase-like core" evidence="2">
    <location>
        <begin position="174"/>
        <end position="295"/>
    </location>
</feature>
<protein>
    <recommendedName>
        <fullName evidence="2">D-alanyl-D-alanine carboxypeptidase-like core domain-containing protein</fullName>
    </recommendedName>
</protein>
<dbReference type="KEGG" id="fro:AALO17_26380"/>
<dbReference type="CDD" id="cd14852">
    <property type="entry name" value="LD-carboxypeptidase"/>
    <property type="match status" value="1"/>
</dbReference>
<dbReference type="Pfam" id="PF02557">
    <property type="entry name" value="VanY"/>
    <property type="match status" value="1"/>
</dbReference>
<dbReference type="STRING" id="1702221.AALO17_26380"/>
<feature type="compositionally biased region" description="Basic and acidic residues" evidence="1">
    <location>
        <begin position="89"/>
        <end position="99"/>
    </location>
</feature>
<dbReference type="EMBL" id="CP011391">
    <property type="protein sequence ID" value="AMK55772.1"/>
    <property type="molecule type" value="Genomic_DNA"/>
</dbReference>
<dbReference type="GO" id="GO:0006508">
    <property type="term" value="P:proteolysis"/>
    <property type="evidence" value="ECO:0007669"/>
    <property type="project" value="InterPro"/>
</dbReference>
<feature type="region of interest" description="Disordered" evidence="1">
    <location>
        <begin position="87"/>
        <end position="136"/>
    </location>
</feature>
<evidence type="ECO:0000313" key="3">
    <source>
        <dbReference type="EMBL" id="AMK55772.1"/>
    </source>
</evidence>
<dbReference type="GO" id="GO:0008233">
    <property type="term" value="F:peptidase activity"/>
    <property type="evidence" value="ECO:0007669"/>
    <property type="project" value="InterPro"/>
</dbReference>
<organism evidence="3 4">
    <name type="scientific">Faecalibaculum rodentium</name>
    <dbReference type="NCBI Taxonomy" id="1702221"/>
    <lineage>
        <taxon>Bacteria</taxon>
        <taxon>Bacillati</taxon>
        <taxon>Bacillota</taxon>
        <taxon>Erysipelotrichia</taxon>
        <taxon>Erysipelotrichales</taxon>
        <taxon>Erysipelotrichaceae</taxon>
        <taxon>Faecalibaculum</taxon>
    </lineage>
</organism>
<dbReference type="InterPro" id="IPR003709">
    <property type="entry name" value="VanY-like_core_dom"/>
</dbReference>
<dbReference type="Gene3D" id="3.30.1380.10">
    <property type="match status" value="1"/>
</dbReference>
<dbReference type="PATRIC" id="fig|1702221.3.peg.2567"/>
<dbReference type="InterPro" id="IPR009045">
    <property type="entry name" value="Zn_M74/Hedgehog-like"/>
</dbReference>
<evidence type="ECO:0000256" key="1">
    <source>
        <dbReference type="SAM" id="MobiDB-lite"/>
    </source>
</evidence>
<feature type="compositionally biased region" description="Basic and acidic residues" evidence="1">
    <location>
        <begin position="107"/>
        <end position="133"/>
    </location>
</feature>
<sequence length="319" mass="34674">MQSCFPSLILLLSTGPLFHWNWNRIPCLFQYKHTYAAGVSLLCCGCGQLRQGCQNRIEDKGDEFVKHKLLMILLACSLAGCGFTGTEDTADKTDDDRTADVAGEGSLAKDAESGEKTADQNREKAQENKDEKQIPAAAGEVVISGDGSPATIAGVPIVNKKYGVSPDYAPGEDPTAAAAARELIAAMQSQGLDVSDSWSGFRSYEYQSELYNGYVASSGQEAADTFSARPGFSEHQTGLAFDLKHASGALLENPAEAQWLLDHAHEYGFIVRYQEGWESITGYMAEPWHIRYVGDIAEDIHARNIPLETYLGAEGGDYR</sequence>
<dbReference type="PANTHER" id="PTHR34385:SF1">
    <property type="entry name" value="PEPTIDOGLYCAN L-ALANYL-D-GLUTAMATE ENDOPEPTIDASE CWLK"/>
    <property type="match status" value="1"/>
</dbReference>
<accession>A0A140DYP5</accession>
<dbReference type="Proteomes" id="UP000069771">
    <property type="component" value="Chromosome"/>
</dbReference>